<comment type="caution">
    <text evidence="2">The sequence shown here is derived from an EMBL/GenBank/DDBJ whole genome shotgun (WGS) entry which is preliminary data.</text>
</comment>
<keyword evidence="3" id="KW-1185">Reference proteome</keyword>
<organism evidence="2 3">
    <name type="scientific">Ramlibacter lithotrophicus</name>
    <dbReference type="NCBI Taxonomy" id="2606681"/>
    <lineage>
        <taxon>Bacteria</taxon>
        <taxon>Pseudomonadati</taxon>
        <taxon>Pseudomonadota</taxon>
        <taxon>Betaproteobacteria</taxon>
        <taxon>Burkholderiales</taxon>
        <taxon>Comamonadaceae</taxon>
        <taxon>Ramlibacter</taxon>
    </lineage>
</organism>
<feature type="transmembrane region" description="Helical" evidence="1">
    <location>
        <begin position="95"/>
        <end position="115"/>
    </location>
</feature>
<keyword evidence="1" id="KW-1133">Transmembrane helix</keyword>
<gene>
    <name evidence="2" type="ORF">RAMLITH_01240</name>
</gene>
<accession>A0A7X6I4N3</accession>
<evidence type="ECO:0000313" key="2">
    <source>
        <dbReference type="EMBL" id="NKE64431.1"/>
    </source>
</evidence>
<dbReference type="InterPro" id="IPR021871">
    <property type="entry name" value="DUF3482"/>
</dbReference>
<proteinExistence type="predicted"/>
<protein>
    <submittedName>
        <fullName evidence="2">DUF2868 domain-containing protein</fullName>
    </submittedName>
</protein>
<feature type="transmembrane region" description="Helical" evidence="1">
    <location>
        <begin position="285"/>
        <end position="306"/>
    </location>
</feature>
<dbReference type="RefSeq" id="WP_238343971.1">
    <property type="nucleotide sequence ID" value="NZ_VTOX01000001.1"/>
</dbReference>
<reference evidence="2 3" key="1">
    <citation type="journal article" date="2020" name="Nature">
        <title>Bacterial chemolithoautotrophy via manganese oxidation.</title>
        <authorList>
            <person name="Yu H."/>
            <person name="Leadbetter J.R."/>
        </authorList>
    </citation>
    <scope>NUCLEOTIDE SEQUENCE [LARGE SCALE GENOMIC DNA]</scope>
    <source>
        <strain evidence="2 3">RBP-1</strain>
    </source>
</reference>
<dbReference type="EMBL" id="VTOX01000001">
    <property type="protein sequence ID" value="NKE64431.1"/>
    <property type="molecule type" value="Genomic_DNA"/>
</dbReference>
<dbReference type="InterPro" id="IPR021296">
    <property type="entry name" value="DUF2868"/>
</dbReference>
<feature type="transmembrane region" description="Helical" evidence="1">
    <location>
        <begin position="203"/>
        <end position="224"/>
    </location>
</feature>
<evidence type="ECO:0000256" key="1">
    <source>
        <dbReference type="SAM" id="Phobius"/>
    </source>
</evidence>
<dbReference type="AlphaFoldDB" id="A0A7X6I4N3"/>
<evidence type="ECO:0000313" key="3">
    <source>
        <dbReference type="Proteomes" id="UP000521868"/>
    </source>
</evidence>
<feature type="transmembrane region" description="Helical" evidence="1">
    <location>
        <begin position="127"/>
        <end position="147"/>
    </location>
</feature>
<keyword evidence="1" id="KW-0472">Membrane</keyword>
<keyword evidence="1" id="KW-0812">Transmembrane</keyword>
<sequence length="778" mass="83258">MQEPTRMSMHERAARRVILAHAIEAGDGQGRLLGQGERDQIDAQAREAALPGGATEPVIAPERFLDLRAQRVVAAVEARHPAVAALQDPGSWHGWLTIGLPLAAVAMGVLTDVVANPHRVDLVSLPLLAIVGWNLAAYLALLLGWALGRRRPRAGAKARRRRAEGLLHWRRGGARAGVEVAAFFHLRWQRASQALSVVRVKKVLHLAAAGWAVGVGLSLLARGLVVEYRVGWESTFLEAGQVHAILSLLRVPALLLFPFEPFSVQEVASLRFSAGGGALGGARWVLMYVALLAVVVVLPRMLLAAWCHWRERVLARRVPIEVDDPYYRRVLSLLSAARVHLGLVTHRATDSEALLRVLAQEPAAGDTLIRTPQGDVLQLLDLSGRQPPRQDGAGGWLSGLRRRVLAREEAAGDADTALSLARRENDVVLHVVREPADVAAGAPLLQWLGKPVLVLVDPPGGEAAARPGAAVASADLARGQPLVAGVLSFGEFGRCWVQERVLLDAVGRCLSDEDRPGFERIVVAWQQRNELRLHRAMTAVAEHLLFAARQAQEVPAGALSIKSLLPAERQAQAGARQAAMDEVVQRLDVSAGQMFTRVRELHGLEVTDAVTLQHRLQEKFVVQHAVEGRQAGMAGAATGAAMGASVDLLVGGLTLGAAAALGALVGGGAGYLAAAWKNRATPGGATHVQLSDEMLHALAEAALLRYLAVVHHDRGMGELPASWPADVVAGVEVHRDRLAPFWAAARTQAEPARLASALARELEAIARELLQKIHPGAL</sequence>
<dbReference type="Proteomes" id="UP000521868">
    <property type="component" value="Unassembled WGS sequence"/>
</dbReference>
<dbReference type="Pfam" id="PF11067">
    <property type="entry name" value="DUF2868"/>
    <property type="match status" value="1"/>
</dbReference>
<dbReference type="Pfam" id="PF11981">
    <property type="entry name" value="DUF3482"/>
    <property type="match status" value="1"/>
</dbReference>
<name>A0A7X6I4N3_9BURK</name>